<dbReference type="InterPro" id="IPR050314">
    <property type="entry name" value="Glycosyl_Hydrlase_18"/>
</dbReference>
<keyword evidence="3" id="KW-1185">Reference proteome</keyword>
<dbReference type="Proteomes" id="UP001460270">
    <property type="component" value="Unassembled WGS sequence"/>
</dbReference>
<dbReference type="SUPFAM" id="SSF51445">
    <property type="entry name" value="(Trans)glycosidases"/>
    <property type="match status" value="1"/>
</dbReference>
<reference evidence="3" key="1">
    <citation type="submission" date="2024-04" db="EMBL/GenBank/DDBJ databases">
        <title>Salinicola lusitanus LLJ914,a marine bacterium isolated from the Okinawa Trough.</title>
        <authorList>
            <person name="Li J."/>
        </authorList>
    </citation>
    <scope>NUCLEOTIDE SEQUENCE [LARGE SCALE GENOMIC DNA]</scope>
</reference>
<dbReference type="GO" id="GO:0008061">
    <property type="term" value="F:chitin binding"/>
    <property type="evidence" value="ECO:0007669"/>
    <property type="project" value="InterPro"/>
</dbReference>
<evidence type="ECO:0000313" key="3">
    <source>
        <dbReference type="Proteomes" id="UP001460270"/>
    </source>
</evidence>
<evidence type="ECO:0000313" key="2">
    <source>
        <dbReference type="EMBL" id="KAK7915801.1"/>
    </source>
</evidence>
<dbReference type="AlphaFoldDB" id="A0AAW0P8Q6"/>
<organism evidence="2 3">
    <name type="scientific">Mugilogobius chulae</name>
    <name type="common">yellowstripe goby</name>
    <dbReference type="NCBI Taxonomy" id="88201"/>
    <lineage>
        <taxon>Eukaryota</taxon>
        <taxon>Metazoa</taxon>
        <taxon>Chordata</taxon>
        <taxon>Craniata</taxon>
        <taxon>Vertebrata</taxon>
        <taxon>Euteleostomi</taxon>
        <taxon>Actinopterygii</taxon>
        <taxon>Neopterygii</taxon>
        <taxon>Teleostei</taxon>
        <taxon>Neoteleostei</taxon>
        <taxon>Acanthomorphata</taxon>
        <taxon>Gobiaria</taxon>
        <taxon>Gobiiformes</taxon>
        <taxon>Gobioidei</taxon>
        <taxon>Gobiidae</taxon>
        <taxon>Gobionellinae</taxon>
        <taxon>Mugilogobius</taxon>
    </lineage>
</organism>
<dbReference type="InterPro" id="IPR029070">
    <property type="entry name" value="Chitinase_insertion_sf"/>
</dbReference>
<proteinExistence type="predicted"/>
<dbReference type="PANTHER" id="PTHR11177:SF379">
    <property type="entry name" value="CHITINASE"/>
    <property type="match status" value="1"/>
</dbReference>
<dbReference type="SUPFAM" id="SSF54556">
    <property type="entry name" value="Chitinase insertion domain"/>
    <property type="match status" value="1"/>
</dbReference>
<accession>A0AAW0P8Q6</accession>
<dbReference type="PANTHER" id="PTHR11177">
    <property type="entry name" value="CHITINASE"/>
    <property type="match status" value="1"/>
</dbReference>
<dbReference type="GO" id="GO:0005975">
    <property type="term" value="P:carbohydrate metabolic process"/>
    <property type="evidence" value="ECO:0007669"/>
    <property type="project" value="InterPro"/>
</dbReference>
<dbReference type="Gene3D" id="3.10.50.10">
    <property type="match status" value="1"/>
</dbReference>
<evidence type="ECO:0000259" key="1">
    <source>
        <dbReference type="PROSITE" id="PS51910"/>
    </source>
</evidence>
<dbReference type="EMBL" id="JBBPFD010000008">
    <property type="protein sequence ID" value="KAK7915801.1"/>
    <property type="molecule type" value="Genomic_DNA"/>
</dbReference>
<feature type="domain" description="GH18" evidence="1">
    <location>
        <begin position="19"/>
        <end position="393"/>
    </location>
</feature>
<protein>
    <recommendedName>
        <fullName evidence="1">GH18 domain-containing protein</fullName>
    </recommendedName>
</protein>
<dbReference type="Pfam" id="PF00704">
    <property type="entry name" value="Glyco_hydro_18"/>
    <property type="match status" value="1"/>
</dbReference>
<dbReference type="InterPro" id="IPR017853">
    <property type="entry name" value="GH"/>
</dbReference>
<dbReference type="PROSITE" id="PS51910">
    <property type="entry name" value="GH18_2"/>
    <property type="match status" value="1"/>
</dbReference>
<gene>
    <name evidence="2" type="ORF">WMY93_011562</name>
</gene>
<name>A0AAW0P8Q6_9GOBI</name>
<comment type="caution">
    <text evidence="2">The sequence shown here is derived from an EMBL/GenBank/DDBJ whole genome shotgun (WGS) entry which is preliminary data.</text>
</comment>
<dbReference type="SMART" id="SM00636">
    <property type="entry name" value="Glyco_18"/>
    <property type="match status" value="1"/>
</dbReference>
<dbReference type="InterPro" id="IPR011583">
    <property type="entry name" value="Chitinase_II/V-like_cat"/>
</dbReference>
<sequence length="393" mass="42940">MEKRNGRFVVDSRNQHLLQKLVCYYDRDAATRASTGGFTPANIDPNLCTHIIFAFANVNNQNNLVPVSSNDTTLYAQLNNLKNSNPQLKTLLAVADQALTTRSEFNLKMFSSMVAAKNTRTKFINSAILLLKDNGFDGLNLDWQYPGDEKSQPKDKIRFTSLCQELRIAFDAESPALILSASVSAEKTMIDNSYYNPAIIAASMDFMNVLSFHFHDTTEAVTAHHSPLGPSTSNAADTLTTQYAMNYWLNLGVPATKLNVGFAAFGVAYTLADPNVSGVGAATSGPAEEGCYGERLGSGPITRYRKRGISTCLYIQGGDQHWIKEQSVSYAVTEGQWVGFDNNDSIDAKVAHIADNFGGACVWALDLDDYTGQFCKAGINPFISYLKSKLLGV</sequence>
<dbReference type="InterPro" id="IPR001223">
    <property type="entry name" value="Glyco_hydro18_cat"/>
</dbReference>
<dbReference type="GO" id="GO:0005576">
    <property type="term" value="C:extracellular region"/>
    <property type="evidence" value="ECO:0007669"/>
    <property type="project" value="TreeGrafter"/>
</dbReference>
<dbReference type="Gene3D" id="3.20.20.80">
    <property type="entry name" value="Glycosidases"/>
    <property type="match status" value="1"/>
</dbReference>